<feature type="coiled-coil region" evidence="4">
    <location>
        <begin position="127"/>
        <end position="192"/>
    </location>
</feature>
<gene>
    <name evidence="7" type="ORF">EHW67_12310</name>
</gene>
<protein>
    <submittedName>
        <fullName evidence="7">LPXTG cell wall anchor domain-containing protein</fullName>
    </submittedName>
</protein>
<keyword evidence="2" id="KW-0964">Secreted</keyword>
<keyword evidence="5" id="KW-0472">Membrane</keyword>
<dbReference type="RefSeq" id="WP_126162692.1">
    <property type="nucleotide sequence ID" value="NZ_RQPJ01000006.1"/>
</dbReference>
<dbReference type="InterPro" id="IPR019931">
    <property type="entry name" value="LPXTG_anchor"/>
</dbReference>
<keyword evidence="4" id="KW-0175">Coiled coil</keyword>
<keyword evidence="5" id="KW-1133">Transmembrane helix</keyword>
<evidence type="ECO:0000256" key="4">
    <source>
        <dbReference type="SAM" id="Coils"/>
    </source>
</evidence>
<accession>A0A3S0ADU4</accession>
<keyword evidence="3" id="KW-0572">Peptidoglycan-anchor</keyword>
<sequence>MSQDLRKMFENIDLEVGHSMKKDHEERFLKRLNKELPKTGRRSYKWYMAAALIVALIGLGIMIVIKTNTPKAVESVVVDKGRSEPEKIGISLGDLSPNLKKVEDYYIANINLELSQLQISDSNKALIDSFLEQLEALNLEYKKLNRELNDIGPNDQTISALIKNLQLRLELLHKLRNRLKELQNTNSAIDGSKQITSI</sequence>
<evidence type="ECO:0000313" key="8">
    <source>
        <dbReference type="Proteomes" id="UP000267585"/>
    </source>
</evidence>
<keyword evidence="8" id="KW-1185">Reference proteome</keyword>
<name>A0A3S0ADU4_9FLAO</name>
<evidence type="ECO:0000256" key="1">
    <source>
        <dbReference type="ARBA" id="ARBA00022512"/>
    </source>
</evidence>
<evidence type="ECO:0000259" key="6">
    <source>
        <dbReference type="Pfam" id="PF00746"/>
    </source>
</evidence>
<evidence type="ECO:0000256" key="2">
    <source>
        <dbReference type="ARBA" id="ARBA00022525"/>
    </source>
</evidence>
<dbReference type="NCBIfam" id="TIGR01167">
    <property type="entry name" value="LPXTG_anchor"/>
    <property type="match status" value="1"/>
</dbReference>
<feature type="domain" description="Gram-positive cocci surface proteins LPxTG" evidence="6">
    <location>
        <begin position="34"/>
        <end position="61"/>
    </location>
</feature>
<feature type="transmembrane region" description="Helical" evidence="5">
    <location>
        <begin position="46"/>
        <end position="65"/>
    </location>
</feature>
<proteinExistence type="predicted"/>
<keyword evidence="5" id="KW-0812">Transmembrane</keyword>
<reference evidence="7 8" key="1">
    <citation type="submission" date="2018-11" db="EMBL/GenBank/DDBJ databases">
        <title>Arenibacter aquaticus sp.nov., a marine bacterium isolated from surface seawater in the South China Sea.</title>
        <authorList>
            <person name="Guo J."/>
            <person name="Sun J."/>
        </authorList>
    </citation>
    <scope>NUCLEOTIDE SEQUENCE [LARGE SCALE GENOMIC DNA]</scope>
    <source>
        <strain evidence="7 8">GUO666</strain>
    </source>
</reference>
<comment type="caution">
    <text evidence="7">The sequence shown here is derived from an EMBL/GenBank/DDBJ whole genome shotgun (WGS) entry which is preliminary data.</text>
</comment>
<evidence type="ECO:0000256" key="5">
    <source>
        <dbReference type="SAM" id="Phobius"/>
    </source>
</evidence>
<evidence type="ECO:0000256" key="3">
    <source>
        <dbReference type="ARBA" id="ARBA00023088"/>
    </source>
</evidence>
<dbReference type="Pfam" id="PF00746">
    <property type="entry name" value="Gram_pos_anchor"/>
    <property type="match status" value="1"/>
</dbReference>
<dbReference type="Proteomes" id="UP000267585">
    <property type="component" value="Unassembled WGS sequence"/>
</dbReference>
<dbReference type="EMBL" id="RQPJ01000006">
    <property type="protein sequence ID" value="RTE53256.1"/>
    <property type="molecule type" value="Genomic_DNA"/>
</dbReference>
<evidence type="ECO:0000313" key="7">
    <source>
        <dbReference type="EMBL" id="RTE53256.1"/>
    </source>
</evidence>
<keyword evidence="1" id="KW-0134">Cell wall</keyword>
<dbReference type="AlphaFoldDB" id="A0A3S0ADU4"/>
<organism evidence="7 8">
    <name type="scientific">Arenibacter aquaticus</name>
    <dbReference type="NCBI Taxonomy" id="2489054"/>
    <lineage>
        <taxon>Bacteria</taxon>
        <taxon>Pseudomonadati</taxon>
        <taxon>Bacteroidota</taxon>
        <taxon>Flavobacteriia</taxon>
        <taxon>Flavobacteriales</taxon>
        <taxon>Flavobacteriaceae</taxon>
        <taxon>Arenibacter</taxon>
    </lineage>
</organism>
<dbReference type="OrthoDB" id="1441018at2"/>